<evidence type="ECO:0000313" key="3">
    <source>
        <dbReference type="Proteomes" id="UP000077521"/>
    </source>
</evidence>
<feature type="compositionally biased region" description="Basic residues" evidence="1">
    <location>
        <begin position="612"/>
        <end position="621"/>
    </location>
</feature>
<comment type="caution">
    <text evidence="2">The sequence shown here is derived from an EMBL/GenBank/DDBJ whole genome shotgun (WGS) entry which is preliminary data.</text>
</comment>
<evidence type="ECO:0000313" key="2">
    <source>
        <dbReference type="EMBL" id="KAE8250217.1"/>
    </source>
</evidence>
<feature type="compositionally biased region" description="Low complexity" evidence="1">
    <location>
        <begin position="554"/>
        <end position="564"/>
    </location>
</feature>
<accession>A0A177TNM1</accession>
<keyword evidence="3" id="KW-1185">Reference proteome</keyword>
<dbReference type="AlphaFoldDB" id="A0A177TNM1"/>
<reference evidence="2" key="1">
    <citation type="submission" date="2016-04" db="EMBL/GenBank/DDBJ databases">
        <authorList>
            <person name="Nguyen H.D."/>
            <person name="Samba Siva P."/>
            <person name="Cullis J."/>
            <person name="Levesque C.A."/>
            <person name="Hambleton S."/>
        </authorList>
    </citation>
    <scope>NUCLEOTIDE SEQUENCE</scope>
    <source>
        <strain evidence="2">DAOMC 236416</strain>
    </source>
</reference>
<organism evidence="2 3">
    <name type="scientific">Tilletia indica</name>
    <dbReference type="NCBI Taxonomy" id="43049"/>
    <lineage>
        <taxon>Eukaryota</taxon>
        <taxon>Fungi</taxon>
        <taxon>Dikarya</taxon>
        <taxon>Basidiomycota</taxon>
        <taxon>Ustilaginomycotina</taxon>
        <taxon>Exobasidiomycetes</taxon>
        <taxon>Tilletiales</taxon>
        <taxon>Tilletiaceae</taxon>
        <taxon>Tilletia</taxon>
    </lineage>
</organism>
<reference evidence="2" key="2">
    <citation type="journal article" date="2019" name="IMA Fungus">
        <title>Genome sequencing and comparison of five Tilletia species to identify candidate genes for the detection of regulated species infecting wheat.</title>
        <authorList>
            <person name="Nguyen H.D.T."/>
            <person name="Sultana T."/>
            <person name="Kesanakurti P."/>
            <person name="Hambleton S."/>
        </authorList>
    </citation>
    <scope>NUCLEOTIDE SEQUENCE</scope>
    <source>
        <strain evidence="2">DAOMC 236416</strain>
    </source>
</reference>
<dbReference type="Proteomes" id="UP000077521">
    <property type="component" value="Unassembled WGS sequence"/>
</dbReference>
<gene>
    <name evidence="2" type="ORF">A4X13_0g4893</name>
</gene>
<protein>
    <submittedName>
        <fullName evidence="2">Uncharacterized protein</fullName>
    </submittedName>
</protein>
<evidence type="ECO:0000256" key="1">
    <source>
        <dbReference type="SAM" id="MobiDB-lite"/>
    </source>
</evidence>
<feature type="region of interest" description="Disordered" evidence="1">
    <location>
        <begin position="460"/>
        <end position="508"/>
    </location>
</feature>
<proteinExistence type="predicted"/>
<dbReference type="EMBL" id="LWDF02000343">
    <property type="protein sequence ID" value="KAE8250217.1"/>
    <property type="molecule type" value="Genomic_DNA"/>
</dbReference>
<sequence>MSQLQQLPPTPRSFDRFPGEVVLSILRNYLETQPRDHQSLKALVAATVPFQLLSRKFKLAIDVIIGLHLHTYPVARHQGTHSHLAPWHVGAEDGILPHRDYWGFFQGRGASDIPVFSEIISTLTVPRIPTLRSVSLDLRTFYPMTKSSLRLWQSVHAPRWVKTSMILTQISTGSRAVEELNLRITAQQDLIDIVQDIVDRNKRLRVIRIEIDSTFVPDGGIRPIIRLDHMFGCYKSRVPLERLVIRAPSCDIKMWSTSGEQQGRFFKHLSVVKEVVIACHVFKTLLPTMIWTYHLLRHMPKLEEGDIAVHIPDTHKMTMADAELPILHMHALEKLSLQIPEVDTHVLRSINALSLFKLRIKSAVPIEDWPICVENHFPNLFIANILCPGPSALRLQALGVQRRWSYHNFGSMHNETRYHHQSFLAFIKPYSRRRFEHPRPPPSDEQPYRLIEACEMGWDEMESEEDVTTISELSDSEDSTSELSSLTELSDTEASDSPTDSTMDWDSDEDALDQDIQPVDTTLNPAVDPSLSTEIEPSQELLEETGEEHVEPISSPSVPSVVSSLFTQMVPTPDPHEEPVPAQGPVVATDEDNEVPGVASTSMTPAAESSRPCKRARLSGP</sequence>
<name>A0A177TNM1_9BASI</name>
<feature type="region of interest" description="Disordered" evidence="1">
    <location>
        <begin position="536"/>
        <end position="621"/>
    </location>
</feature>